<keyword evidence="2" id="KW-1185">Reference proteome</keyword>
<comment type="caution">
    <text evidence="1">The sequence shown here is derived from an EMBL/GenBank/DDBJ whole genome shotgun (WGS) entry which is preliminary data.</text>
</comment>
<gene>
    <name evidence="1" type="ORF">APZ42_031122</name>
</gene>
<proteinExistence type="predicted"/>
<accession>A0A164N4S3</accession>
<sequence length="86" mass="9602">MERLFCIAKIVLLSRGGKKKVSGLTLLNPPYNDFAPNPPYLSLKRILYVSGDGSYRSIASMFGIPKTTLSRKVLLIQISMLFKKVP</sequence>
<dbReference type="EMBL" id="LRGB01002886">
    <property type="protein sequence ID" value="KZS05642.1"/>
    <property type="molecule type" value="Genomic_DNA"/>
</dbReference>
<dbReference type="AlphaFoldDB" id="A0A164N4S3"/>
<protein>
    <recommendedName>
        <fullName evidence="3">HTH psq-type domain-containing protein</fullName>
    </recommendedName>
</protein>
<dbReference type="Proteomes" id="UP000076858">
    <property type="component" value="Unassembled WGS sequence"/>
</dbReference>
<reference evidence="1 2" key="1">
    <citation type="submission" date="2016-03" db="EMBL/GenBank/DDBJ databases">
        <title>EvidentialGene: Evidence-directed Construction of Genes on Genomes.</title>
        <authorList>
            <person name="Gilbert D.G."/>
            <person name="Choi J.-H."/>
            <person name="Mockaitis K."/>
            <person name="Colbourne J."/>
            <person name="Pfrender M."/>
        </authorList>
    </citation>
    <scope>NUCLEOTIDE SEQUENCE [LARGE SCALE GENOMIC DNA]</scope>
    <source>
        <strain evidence="1 2">Xinb3</strain>
        <tissue evidence="1">Complete organism</tissue>
    </source>
</reference>
<name>A0A164N4S3_9CRUS</name>
<evidence type="ECO:0000313" key="1">
    <source>
        <dbReference type="EMBL" id="KZS05642.1"/>
    </source>
</evidence>
<evidence type="ECO:0000313" key="2">
    <source>
        <dbReference type="Proteomes" id="UP000076858"/>
    </source>
</evidence>
<evidence type="ECO:0008006" key="3">
    <source>
        <dbReference type="Google" id="ProtNLM"/>
    </source>
</evidence>
<organism evidence="1 2">
    <name type="scientific">Daphnia magna</name>
    <dbReference type="NCBI Taxonomy" id="35525"/>
    <lineage>
        <taxon>Eukaryota</taxon>
        <taxon>Metazoa</taxon>
        <taxon>Ecdysozoa</taxon>
        <taxon>Arthropoda</taxon>
        <taxon>Crustacea</taxon>
        <taxon>Branchiopoda</taxon>
        <taxon>Diplostraca</taxon>
        <taxon>Cladocera</taxon>
        <taxon>Anomopoda</taxon>
        <taxon>Daphniidae</taxon>
        <taxon>Daphnia</taxon>
    </lineage>
</organism>